<dbReference type="SUPFAM" id="SSF140990">
    <property type="entry name" value="FtsH protease domain-like"/>
    <property type="match status" value="1"/>
</dbReference>
<reference evidence="1" key="1">
    <citation type="submission" date="2014-05" db="EMBL/GenBank/DDBJ databases">
        <title>The genome and life-stage specific transcriptomes of Globodera pallida elucidate key aspects of plant parasitism by a cyst nematode.</title>
        <authorList>
            <person name="Cotton J.A."/>
            <person name="Lilley C.J."/>
            <person name="Jones L.M."/>
            <person name="Kikuchi T."/>
            <person name="Reid A.J."/>
            <person name="Thorpe P."/>
            <person name="Tsai I.J."/>
            <person name="Beasley H."/>
            <person name="Blok V."/>
            <person name="Cock P.J.A."/>
            <person name="Van den Akker S.E."/>
            <person name="Holroyd N."/>
            <person name="Hunt M."/>
            <person name="Mantelin S."/>
            <person name="Naghra H."/>
            <person name="Pain A."/>
            <person name="Palomares-Rius J.E."/>
            <person name="Zarowiecki M."/>
            <person name="Berriman M."/>
            <person name="Jones J.T."/>
            <person name="Urwin P.E."/>
        </authorList>
    </citation>
    <scope>NUCLEOTIDE SEQUENCE [LARGE SCALE GENOMIC DNA]</scope>
    <source>
        <strain evidence="1">Lindley</strain>
    </source>
</reference>
<keyword evidence="1" id="KW-1185">Reference proteome</keyword>
<dbReference type="GO" id="GO:0005524">
    <property type="term" value="F:ATP binding"/>
    <property type="evidence" value="ECO:0007669"/>
    <property type="project" value="InterPro"/>
</dbReference>
<sequence length="127" mass="15117">MASKIRTFFARKYYEEILCTIKGAPGMDCYTEFDESRRAAEKLFCGSSTGHADDMAVAHPIAEQLVRSSKRWVRGRQTPARLNRMKWKTEKAAYNEARKLFLKNEELVKKVALELRWRWKLYRRMHR</sequence>
<dbReference type="InterPro" id="IPR037219">
    <property type="entry name" value="Peptidase_M41-like"/>
</dbReference>
<dbReference type="AlphaFoldDB" id="A0A183C8N0"/>
<dbReference type="Gene3D" id="1.20.58.760">
    <property type="entry name" value="Peptidase M41"/>
    <property type="match status" value="1"/>
</dbReference>
<dbReference type="GO" id="GO:0004176">
    <property type="term" value="F:ATP-dependent peptidase activity"/>
    <property type="evidence" value="ECO:0007669"/>
    <property type="project" value="InterPro"/>
</dbReference>
<protein>
    <submittedName>
        <fullName evidence="2">Reverse transcriptase</fullName>
    </submittedName>
</protein>
<evidence type="ECO:0000313" key="2">
    <source>
        <dbReference type="WBParaSite" id="GPLIN_000922600"/>
    </source>
</evidence>
<accession>A0A183C8N0</accession>
<dbReference type="WBParaSite" id="GPLIN_000922600">
    <property type="protein sequence ID" value="GPLIN_000922600"/>
    <property type="gene ID" value="GPLIN_000922600"/>
</dbReference>
<dbReference type="Proteomes" id="UP000050741">
    <property type="component" value="Unassembled WGS sequence"/>
</dbReference>
<organism evidence="1 2">
    <name type="scientific">Globodera pallida</name>
    <name type="common">Potato cyst nematode worm</name>
    <name type="synonym">Heterodera pallida</name>
    <dbReference type="NCBI Taxonomy" id="36090"/>
    <lineage>
        <taxon>Eukaryota</taxon>
        <taxon>Metazoa</taxon>
        <taxon>Ecdysozoa</taxon>
        <taxon>Nematoda</taxon>
        <taxon>Chromadorea</taxon>
        <taxon>Rhabditida</taxon>
        <taxon>Tylenchina</taxon>
        <taxon>Tylenchomorpha</taxon>
        <taxon>Tylenchoidea</taxon>
        <taxon>Heteroderidae</taxon>
        <taxon>Heteroderinae</taxon>
        <taxon>Globodera</taxon>
    </lineage>
</organism>
<dbReference type="GO" id="GO:0004222">
    <property type="term" value="F:metalloendopeptidase activity"/>
    <property type="evidence" value="ECO:0007669"/>
    <property type="project" value="InterPro"/>
</dbReference>
<name>A0A183C8N0_GLOPA</name>
<proteinExistence type="predicted"/>
<evidence type="ECO:0000313" key="1">
    <source>
        <dbReference type="Proteomes" id="UP000050741"/>
    </source>
</evidence>
<dbReference type="GO" id="GO:0006508">
    <property type="term" value="P:proteolysis"/>
    <property type="evidence" value="ECO:0007669"/>
    <property type="project" value="InterPro"/>
</dbReference>
<reference evidence="2" key="2">
    <citation type="submission" date="2016-06" db="UniProtKB">
        <authorList>
            <consortium name="WormBaseParasite"/>
        </authorList>
    </citation>
    <scope>IDENTIFICATION</scope>
</reference>